<accession>A0A4Q0T507</accession>
<reference evidence="2" key="2">
    <citation type="submission" date="2019-02" db="EMBL/GenBank/DDBJ databases">
        <title>Granulicella sibirica sp. nov., a psychrotolerant acidobacterium isolated from an organic soil layer in forested tundra, West Siberia.</title>
        <authorList>
            <person name="Oshkin I.Y."/>
            <person name="Kulichevskaya I.S."/>
            <person name="Rijpstra W.I.C."/>
            <person name="Sinninghe Damste J.S."/>
            <person name="Rakitin A.L."/>
            <person name="Ravin N.V."/>
            <person name="Dedysh S.N."/>
        </authorList>
    </citation>
    <scope>NUCLEOTIDE SEQUENCE [LARGE SCALE GENOMIC DNA]</scope>
    <source>
        <strain evidence="2">AF10</strain>
    </source>
</reference>
<proteinExistence type="predicted"/>
<dbReference type="Proteomes" id="UP000289437">
    <property type="component" value="Unassembled WGS sequence"/>
</dbReference>
<dbReference type="EMBL" id="RDSM01000002">
    <property type="protein sequence ID" value="RXH56686.1"/>
    <property type="molecule type" value="Genomic_DNA"/>
</dbReference>
<reference evidence="1 2" key="1">
    <citation type="submission" date="2018-11" db="EMBL/GenBank/DDBJ databases">
        <authorList>
            <person name="Mardanov A.V."/>
            <person name="Ravin N.V."/>
            <person name="Dedysh S.N."/>
        </authorList>
    </citation>
    <scope>NUCLEOTIDE SEQUENCE [LARGE SCALE GENOMIC DNA]</scope>
    <source>
        <strain evidence="1 2">AF10</strain>
    </source>
</reference>
<protein>
    <submittedName>
        <fullName evidence="1">Uncharacterized protein</fullName>
    </submittedName>
</protein>
<gene>
    <name evidence="1" type="ORF">GRAN_3543</name>
</gene>
<evidence type="ECO:0000313" key="1">
    <source>
        <dbReference type="EMBL" id="RXH56686.1"/>
    </source>
</evidence>
<evidence type="ECO:0000313" key="2">
    <source>
        <dbReference type="Proteomes" id="UP000289437"/>
    </source>
</evidence>
<dbReference type="AlphaFoldDB" id="A0A4Q0T507"/>
<keyword evidence="2" id="KW-1185">Reference proteome</keyword>
<comment type="caution">
    <text evidence="1">The sequence shown here is derived from an EMBL/GenBank/DDBJ whole genome shotgun (WGS) entry which is preliminary data.</text>
</comment>
<organism evidence="1 2">
    <name type="scientific">Granulicella sibirica</name>
    <dbReference type="NCBI Taxonomy" id="2479048"/>
    <lineage>
        <taxon>Bacteria</taxon>
        <taxon>Pseudomonadati</taxon>
        <taxon>Acidobacteriota</taxon>
        <taxon>Terriglobia</taxon>
        <taxon>Terriglobales</taxon>
        <taxon>Acidobacteriaceae</taxon>
        <taxon>Granulicella</taxon>
    </lineage>
</organism>
<sequence>MFPLPATARLIEDRPAAKAGEEFFKRALGELGYPGFAYMESQQLLNPAELLLLALDSEDLDARVTEALPWLPFHFPEMNWNWLTSESKARDRQNRLAYVALLASDVAQKRGDTQVAEKLHSRVTALERSRLANEDTLAKSSMSQAERKWLRTHRTPSAAHWNLLTDLKAEDLQHVF</sequence>
<name>A0A4Q0T507_9BACT</name>